<gene>
    <name evidence="3" type="primary">murQ</name>
    <name evidence="5" type="ORF">AVDCRST_MAG42-891</name>
</gene>
<dbReference type="Gene3D" id="3.30.420.40">
    <property type="match status" value="2"/>
</dbReference>
<dbReference type="UniPathway" id="UPA00342"/>
<organism evidence="5">
    <name type="scientific">uncultured Chthoniobacterales bacterium</name>
    <dbReference type="NCBI Taxonomy" id="1836801"/>
    <lineage>
        <taxon>Bacteria</taxon>
        <taxon>Pseudomonadati</taxon>
        <taxon>Verrucomicrobiota</taxon>
        <taxon>Spartobacteria</taxon>
        <taxon>Chthoniobacterales</taxon>
        <taxon>environmental samples</taxon>
    </lineage>
</organism>
<dbReference type="GO" id="GO:0009254">
    <property type="term" value="P:peptidoglycan turnover"/>
    <property type="evidence" value="ECO:0007669"/>
    <property type="project" value="TreeGrafter"/>
</dbReference>
<dbReference type="InterPro" id="IPR002731">
    <property type="entry name" value="ATPase_BadF"/>
</dbReference>
<dbReference type="Gene3D" id="1.10.8.1080">
    <property type="match status" value="1"/>
</dbReference>
<dbReference type="NCBIfam" id="TIGR00274">
    <property type="entry name" value="N-acetylmuramic acid 6-phosphate etherase"/>
    <property type="match status" value="1"/>
</dbReference>
<dbReference type="GO" id="GO:0046348">
    <property type="term" value="P:amino sugar catabolic process"/>
    <property type="evidence" value="ECO:0007669"/>
    <property type="project" value="InterPro"/>
</dbReference>
<evidence type="ECO:0000259" key="4">
    <source>
        <dbReference type="PROSITE" id="PS51464"/>
    </source>
</evidence>
<feature type="active site" description="Proton donor" evidence="3">
    <location>
        <position position="392"/>
    </location>
</feature>
<dbReference type="Pfam" id="PF01869">
    <property type="entry name" value="BcrAD_BadFG"/>
    <property type="match status" value="1"/>
</dbReference>
<dbReference type="Gene3D" id="3.40.50.10490">
    <property type="entry name" value="Glucose-6-phosphate isomerase like protein, domain 1"/>
    <property type="match status" value="1"/>
</dbReference>
<dbReference type="GO" id="GO:0016835">
    <property type="term" value="F:carbon-oxygen lyase activity"/>
    <property type="evidence" value="ECO:0007669"/>
    <property type="project" value="UniProtKB-UniRule"/>
</dbReference>
<dbReference type="CDD" id="cd05007">
    <property type="entry name" value="SIS_Etherase"/>
    <property type="match status" value="1"/>
</dbReference>
<evidence type="ECO:0000256" key="3">
    <source>
        <dbReference type="HAMAP-Rule" id="MF_00068"/>
    </source>
</evidence>
<dbReference type="AlphaFoldDB" id="A0A6J4HKP5"/>
<evidence type="ECO:0000256" key="1">
    <source>
        <dbReference type="ARBA" id="ARBA00023239"/>
    </source>
</evidence>
<dbReference type="NCBIfam" id="NF003915">
    <property type="entry name" value="PRK05441.1"/>
    <property type="match status" value="1"/>
</dbReference>
<dbReference type="InterPro" id="IPR005488">
    <property type="entry name" value="Etherase_MurQ"/>
</dbReference>
<dbReference type="GO" id="GO:0097173">
    <property type="term" value="P:N-acetylmuramic acid catabolic process"/>
    <property type="evidence" value="ECO:0007669"/>
    <property type="project" value="UniProtKB-UniPathway"/>
</dbReference>
<dbReference type="PANTHER" id="PTHR10088">
    <property type="entry name" value="GLUCOKINASE REGULATORY PROTEIN"/>
    <property type="match status" value="1"/>
</dbReference>
<dbReference type="Pfam" id="PF22645">
    <property type="entry name" value="GKRP_SIS_N"/>
    <property type="match status" value="1"/>
</dbReference>
<keyword evidence="1 3" id="KW-0456">Lyase</keyword>
<reference evidence="5" key="1">
    <citation type="submission" date="2020-02" db="EMBL/GenBank/DDBJ databases">
        <authorList>
            <person name="Meier V. D."/>
        </authorList>
    </citation>
    <scope>NUCLEOTIDE SEQUENCE</scope>
    <source>
        <strain evidence="5">AVDCRST_MAG42</strain>
    </source>
</reference>
<dbReference type="GO" id="GO:0097367">
    <property type="term" value="F:carbohydrate derivative binding"/>
    <property type="evidence" value="ECO:0007669"/>
    <property type="project" value="InterPro"/>
</dbReference>
<dbReference type="InterPro" id="IPR005486">
    <property type="entry name" value="Glucokinase_regulatory_CS"/>
</dbReference>
<dbReference type="NCBIfam" id="NF009222">
    <property type="entry name" value="PRK12570.1"/>
    <property type="match status" value="1"/>
</dbReference>
<comment type="subunit">
    <text evidence="3">Homodimer.</text>
</comment>
<comment type="catalytic activity">
    <reaction evidence="3">
        <text>N-acetyl-D-muramate 6-phosphate + H2O = N-acetyl-D-glucosamine 6-phosphate + (R)-lactate</text>
        <dbReference type="Rhea" id="RHEA:26410"/>
        <dbReference type="ChEBI" id="CHEBI:15377"/>
        <dbReference type="ChEBI" id="CHEBI:16004"/>
        <dbReference type="ChEBI" id="CHEBI:57513"/>
        <dbReference type="ChEBI" id="CHEBI:58722"/>
        <dbReference type="EC" id="4.2.1.126"/>
    </reaction>
</comment>
<dbReference type="FunFam" id="3.40.50.10490:FF:000014">
    <property type="entry name" value="N-acetylmuramic acid 6-phosphate etherase"/>
    <property type="match status" value="1"/>
</dbReference>
<dbReference type="EC" id="4.2.1.126" evidence="3"/>
<dbReference type="GO" id="GO:0016803">
    <property type="term" value="F:ether hydrolase activity"/>
    <property type="evidence" value="ECO:0007669"/>
    <property type="project" value="TreeGrafter"/>
</dbReference>
<accession>A0A6J4HKP5</accession>
<dbReference type="PANTHER" id="PTHR10088:SF4">
    <property type="entry name" value="GLUCOKINASE REGULATORY PROTEIN"/>
    <property type="match status" value="1"/>
</dbReference>
<dbReference type="SUPFAM" id="SSF53067">
    <property type="entry name" value="Actin-like ATPase domain"/>
    <property type="match status" value="2"/>
</dbReference>
<dbReference type="PROSITE" id="PS01272">
    <property type="entry name" value="GCKR"/>
    <property type="match status" value="1"/>
</dbReference>
<proteinExistence type="inferred from homology"/>
<dbReference type="InterPro" id="IPR043129">
    <property type="entry name" value="ATPase_NBD"/>
</dbReference>
<dbReference type="SUPFAM" id="SSF53697">
    <property type="entry name" value="SIS domain"/>
    <property type="match status" value="1"/>
</dbReference>
<dbReference type="InterPro" id="IPR046348">
    <property type="entry name" value="SIS_dom_sf"/>
</dbReference>
<comment type="pathway">
    <text evidence="3">Amino-sugar metabolism; N-acetylmuramate degradation.</text>
</comment>
<evidence type="ECO:0000256" key="2">
    <source>
        <dbReference type="ARBA" id="ARBA00023277"/>
    </source>
</evidence>
<dbReference type="HAMAP" id="MF_00068">
    <property type="entry name" value="MurQ"/>
    <property type="match status" value="1"/>
</dbReference>
<comment type="similarity">
    <text evidence="3">Belongs to the GCKR-like family. MurNAc-6-P etherase subfamily.</text>
</comment>
<comment type="function">
    <text evidence="3">Specifically catalyzes the cleavage of the D-lactyl ether substituent of MurNAc 6-phosphate, producing GlcNAc 6-phosphate and D-lactate.</text>
</comment>
<protein>
    <recommendedName>
        <fullName evidence="3">N-acetylmuramic acid 6-phosphate etherase</fullName>
        <shortName evidence="3">MurNAc-6-P etherase</shortName>
        <ecNumber evidence="3">4.2.1.126</ecNumber>
    </recommendedName>
    <alternativeName>
        <fullName evidence="3">N-acetylmuramic acid 6-phosphate hydrolase</fullName>
    </alternativeName>
    <alternativeName>
        <fullName evidence="3">N-acetylmuramic acid 6-phosphate lyase</fullName>
    </alternativeName>
</protein>
<feature type="active site" evidence="3">
    <location>
        <position position="423"/>
    </location>
</feature>
<comment type="miscellaneous">
    <text evidence="3">A lyase-type mechanism (elimination/hydration) is suggested for the cleavage of the lactyl ether bond of MurNAc 6-phosphate, with the formation of an alpha,beta-unsaturated aldehyde intermediate with (E)-stereochemistry, followed by the syn addition of water to give product.</text>
</comment>
<dbReference type="InterPro" id="IPR001347">
    <property type="entry name" value="SIS_dom"/>
</dbReference>
<name>A0A6J4HKP5_9BACT</name>
<dbReference type="PROSITE" id="PS51464">
    <property type="entry name" value="SIS"/>
    <property type="match status" value="1"/>
</dbReference>
<evidence type="ECO:0000313" key="5">
    <source>
        <dbReference type="EMBL" id="CAA9226749.1"/>
    </source>
</evidence>
<dbReference type="EMBL" id="CADCTA010000047">
    <property type="protein sequence ID" value="CAA9226749.1"/>
    <property type="molecule type" value="Genomic_DNA"/>
</dbReference>
<sequence length="583" mass="60862">MTAERILGVEGGGTKTAWTLVERRADGLATLERGTLPPSNFRLSSADHLRGIFSALPPDVARVGVFLAGCATPEDQRALTTLCSERWPRARIITGSDRDSGMAAALGSSDGIVVNAGTGSSVTGRRGDRSEKAGGWGHILGDAGGGYYLAVQALRLLLRDFDLRGGRTDAAADILRALCLNSLDELVRWVQAAGKTEIASLAPIVVAAAGSGDTRMLEILNSAARVLAEYTEAVARRLEFVTPEVKLIGSVFQGCRPYAEAFERELINLVPRARVAGTDRPPEFGAAWLAAGADAPLSFRPAPPVHSKGALLAAAATEQRNRRSANLDRLSAAEIAELFAHEEQFVQHALRDCSGDLGRAIELVASALKAGGRLFYMGAGTSGRLGVLDASEIPPTFGASPELVQGIMAGGVTALHRSVEGAEDNAGAGALALEGRSVTAADVVCGIAASGRTPFVLGALARAQEIGATTILLTCNPERTREGNWDLEIDLSTGPELLTGSTRLKAGTATKVALNIISTGAMVMMGKVRGNLMIDVVASNEKLRDRATRLVAELAPCDYAEAGARLAANGWSVRAALNGSEAR</sequence>
<dbReference type="InterPro" id="IPR040190">
    <property type="entry name" value="MURQ/GCKR"/>
</dbReference>
<keyword evidence="2 3" id="KW-0119">Carbohydrate metabolism</keyword>
<feature type="domain" description="SIS" evidence="4">
    <location>
        <begin position="364"/>
        <end position="527"/>
    </location>
</feature>